<dbReference type="Proteomes" id="UP000814128">
    <property type="component" value="Unassembled WGS sequence"/>
</dbReference>
<evidence type="ECO:0000313" key="2">
    <source>
        <dbReference type="Proteomes" id="UP000814128"/>
    </source>
</evidence>
<sequence length="108" mass="12165">MQARPPEAQMARFALSIEGFVHKTTWVDLLDIAAEAKKISTQSTRVRDGEPLHTVPFIYDPATRRVIYDSWNVVVYLKEQYSAAPRLFPPRTCALQASKGASSARLRC</sequence>
<reference evidence="1" key="2">
    <citation type="journal article" date="2022" name="New Phytol.">
        <title>Evolutionary transition to the ectomycorrhizal habit in the genomes of a hyperdiverse lineage of mushroom-forming fungi.</title>
        <authorList>
            <person name="Looney B."/>
            <person name="Miyauchi S."/>
            <person name="Morin E."/>
            <person name="Drula E."/>
            <person name="Courty P.E."/>
            <person name="Kohler A."/>
            <person name="Kuo A."/>
            <person name="LaButti K."/>
            <person name="Pangilinan J."/>
            <person name="Lipzen A."/>
            <person name="Riley R."/>
            <person name="Andreopoulos W."/>
            <person name="He G."/>
            <person name="Johnson J."/>
            <person name="Nolan M."/>
            <person name="Tritt A."/>
            <person name="Barry K.W."/>
            <person name="Grigoriev I.V."/>
            <person name="Nagy L.G."/>
            <person name="Hibbett D."/>
            <person name="Henrissat B."/>
            <person name="Matheny P.B."/>
            <person name="Labbe J."/>
            <person name="Martin F.M."/>
        </authorList>
    </citation>
    <scope>NUCLEOTIDE SEQUENCE</scope>
    <source>
        <strain evidence="1">EC-137</strain>
    </source>
</reference>
<gene>
    <name evidence="1" type="ORF">K488DRAFT_87989</name>
</gene>
<evidence type="ECO:0000313" key="1">
    <source>
        <dbReference type="EMBL" id="KAI0030208.1"/>
    </source>
</evidence>
<dbReference type="EMBL" id="MU273634">
    <property type="protein sequence ID" value="KAI0030208.1"/>
    <property type="molecule type" value="Genomic_DNA"/>
</dbReference>
<name>A0ACB8QEG4_9AGAM</name>
<keyword evidence="2" id="KW-1185">Reference proteome</keyword>
<organism evidence="1 2">
    <name type="scientific">Vararia minispora EC-137</name>
    <dbReference type="NCBI Taxonomy" id="1314806"/>
    <lineage>
        <taxon>Eukaryota</taxon>
        <taxon>Fungi</taxon>
        <taxon>Dikarya</taxon>
        <taxon>Basidiomycota</taxon>
        <taxon>Agaricomycotina</taxon>
        <taxon>Agaricomycetes</taxon>
        <taxon>Russulales</taxon>
        <taxon>Lachnocladiaceae</taxon>
        <taxon>Vararia</taxon>
    </lineage>
</organism>
<protein>
    <submittedName>
        <fullName evidence="1">Uncharacterized protein</fullName>
    </submittedName>
</protein>
<proteinExistence type="predicted"/>
<comment type="caution">
    <text evidence="1">The sequence shown here is derived from an EMBL/GenBank/DDBJ whole genome shotgun (WGS) entry which is preliminary data.</text>
</comment>
<reference evidence="1" key="1">
    <citation type="submission" date="2021-02" db="EMBL/GenBank/DDBJ databases">
        <authorList>
            <consortium name="DOE Joint Genome Institute"/>
            <person name="Ahrendt S."/>
            <person name="Looney B.P."/>
            <person name="Miyauchi S."/>
            <person name="Morin E."/>
            <person name="Drula E."/>
            <person name="Courty P.E."/>
            <person name="Chicoki N."/>
            <person name="Fauchery L."/>
            <person name="Kohler A."/>
            <person name="Kuo A."/>
            <person name="Labutti K."/>
            <person name="Pangilinan J."/>
            <person name="Lipzen A."/>
            <person name="Riley R."/>
            <person name="Andreopoulos W."/>
            <person name="He G."/>
            <person name="Johnson J."/>
            <person name="Barry K.W."/>
            <person name="Grigoriev I.V."/>
            <person name="Nagy L."/>
            <person name="Hibbett D."/>
            <person name="Henrissat B."/>
            <person name="Matheny P.B."/>
            <person name="Labbe J."/>
            <person name="Martin F."/>
        </authorList>
    </citation>
    <scope>NUCLEOTIDE SEQUENCE</scope>
    <source>
        <strain evidence="1">EC-137</strain>
    </source>
</reference>
<accession>A0ACB8QEG4</accession>